<accession>A0A0K1PMC5</accession>
<dbReference type="KEGG" id="llu:AKJ09_01344"/>
<evidence type="ECO:0000256" key="1">
    <source>
        <dbReference type="SAM" id="MobiDB-lite"/>
    </source>
</evidence>
<dbReference type="AlphaFoldDB" id="A0A0K1PMC5"/>
<keyword evidence="3" id="KW-1185">Reference proteome</keyword>
<gene>
    <name evidence="2" type="ORF">AKJ09_01344</name>
</gene>
<dbReference type="RefSeq" id="WP_169927296.1">
    <property type="nucleotide sequence ID" value="NZ_CP012333.1"/>
</dbReference>
<dbReference type="Proteomes" id="UP000064967">
    <property type="component" value="Chromosome"/>
</dbReference>
<feature type="region of interest" description="Disordered" evidence="1">
    <location>
        <begin position="39"/>
        <end position="88"/>
    </location>
</feature>
<protein>
    <submittedName>
        <fullName evidence="2">Uncharacterized protein</fullName>
    </submittedName>
</protein>
<evidence type="ECO:0000313" key="3">
    <source>
        <dbReference type="Proteomes" id="UP000064967"/>
    </source>
</evidence>
<evidence type="ECO:0000313" key="2">
    <source>
        <dbReference type="EMBL" id="AKU94680.1"/>
    </source>
</evidence>
<proteinExistence type="predicted"/>
<dbReference type="STRING" id="1391654.AKJ09_01344"/>
<reference evidence="2 3" key="1">
    <citation type="submission" date="2015-08" db="EMBL/GenBank/DDBJ databases">
        <authorList>
            <person name="Babu N.S."/>
            <person name="Beckwith C.J."/>
            <person name="Beseler K.G."/>
            <person name="Brison A."/>
            <person name="Carone J.V."/>
            <person name="Caskin T.P."/>
            <person name="Diamond M."/>
            <person name="Durham M.E."/>
            <person name="Foxe J.M."/>
            <person name="Go M."/>
            <person name="Henderson B.A."/>
            <person name="Jones I.B."/>
            <person name="McGettigan J.A."/>
            <person name="Micheletti S.J."/>
            <person name="Nasrallah M.E."/>
            <person name="Ortiz D."/>
            <person name="Piller C.R."/>
            <person name="Privatt S.R."/>
            <person name="Schneider S.L."/>
            <person name="Sharp S."/>
            <person name="Smith T.C."/>
            <person name="Stanton J.D."/>
            <person name="Ullery H.E."/>
            <person name="Wilson R.J."/>
            <person name="Serrano M.G."/>
            <person name="Buck G."/>
            <person name="Lee V."/>
            <person name="Wang Y."/>
            <person name="Carvalho R."/>
            <person name="Voegtly L."/>
            <person name="Shi R."/>
            <person name="Duckworth R."/>
            <person name="Johnson A."/>
            <person name="Loviza R."/>
            <person name="Walstead R."/>
            <person name="Shah Z."/>
            <person name="Kiflezghi M."/>
            <person name="Wade K."/>
            <person name="Ball S.L."/>
            <person name="Bradley K.W."/>
            <person name="Asai D.J."/>
            <person name="Bowman C.A."/>
            <person name="Russell D.A."/>
            <person name="Pope W.H."/>
            <person name="Jacobs-Sera D."/>
            <person name="Hendrix R.W."/>
            <person name="Hatfull G.F."/>
        </authorList>
    </citation>
    <scope>NUCLEOTIDE SEQUENCE [LARGE SCALE GENOMIC DNA]</scope>
    <source>
        <strain evidence="2 3">DSM 27648</strain>
    </source>
</reference>
<dbReference type="EMBL" id="CP012333">
    <property type="protein sequence ID" value="AKU94680.1"/>
    <property type="molecule type" value="Genomic_DNA"/>
</dbReference>
<sequence>MRATTIDPSDAGADALGTMVALTGVMVASLEWLSLPPTPRFAGVAEQPRPPAPTMVEWPPPPARGSAPPPPPSYVDESAPDPRAHEDA</sequence>
<name>A0A0K1PMC5_9BACT</name>
<feature type="compositionally biased region" description="Pro residues" evidence="1">
    <location>
        <begin position="48"/>
        <end position="73"/>
    </location>
</feature>
<organism evidence="2 3">
    <name type="scientific">Labilithrix luteola</name>
    <dbReference type="NCBI Taxonomy" id="1391654"/>
    <lineage>
        <taxon>Bacteria</taxon>
        <taxon>Pseudomonadati</taxon>
        <taxon>Myxococcota</taxon>
        <taxon>Polyangia</taxon>
        <taxon>Polyangiales</taxon>
        <taxon>Labilitrichaceae</taxon>
        <taxon>Labilithrix</taxon>
    </lineage>
</organism>